<evidence type="ECO:0000256" key="3">
    <source>
        <dbReference type="ARBA" id="ARBA00022692"/>
    </source>
</evidence>
<evidence type="ECO:0000313" key="10">
    <source>
        <dbReference type="EMBL" id="SDC25923.1"/>
    </source>
</evidence>
<evidence type="ECO:0000256" key="4">
    <source>
        <dbReference type="ARBA" id="ARBA00022719"/>
    </source>
</evidence>
<keyword evidence="5" id="KW-1133">Transmembrane helix</keyword>
<dbReference type="AlphaFoldDB" id="A0A1G6K4S4"/>
<dbReference type="STRING" id="530584.SAMN05421630_1011022"/>
<dbReference type="CDD" id="cd12922">
    <property type="entry name" value="VKOR_5"/>
    <property type="match status" value="1"/>
</dbReference>
<keyword evidence="6" id="KW-0560">Oxidoreductase</keyword>
<keyword evidence="3" id="KW-0812">Transmembrane</keyword>
<dbReference type="Proteomes" id="UP000199494">
    <property type="component" value="Unassembled WGS sequence"/>
</dbReference>
<dbReference type="GO" id="GO:0048038">
    <property type="term" value="F:quinone binding"/>
    <property type="evidence" value="ECO:0007669"/>
    <property type="project" value="UniProtKB-KW"/>
</dbReference>
<comment type="similarity">
    <text evidence="2">Belongs to the VKOR family.</text>
</comment>
<accession>A0A1G6K4S4</accession>
<gene>
    <name evidence="10" type="ORF">SAMN05421630_1011022</name>
</gene>
<evidence type="ECO:0000256" key="5">
    <source>
        <dbReference type="ARBA" id="ARBA00022989"/>
    </source>
</evidence>
<dbReference type="GO" id="GO:0016020">
    <property type="term" value="C:membrane"/>
    <property type="evidence" value="ECO:0007669"/>
    <property type="project" value="UniProtKB-SubCell"/>
</dbReference>
<keyword evidence="4" id="KW-0874">Quinone</keyword>
<evidence type="ECO:0000256" key="6">
    <source>
        <dbReference type="ARBA" id="ARBA00023002"/>
    </source>
</evidence>
<keyword evidence="9" id="KW-0676">Redox-active center</keyword>
<comment type="subcellular location">
    <subcellularLocation>
        <location evidence="1">Membrane</location>
        <topology evidence="1">Multi-pass membrane protein</topology>
    </subcellularLocation>
</comment>
<evidence type="ECO:0000256" key="2">
    <source>
        <dbReference type="ARBA" id="ARBA00006214"/>
    </source>
</evidence>
<sequence length="197" mass="21051">MSTVDDRTPARKLGPVCLAGGIVGLVASIALTLEKLATLADPGYVPSCSLSPVVTCGTVMASPQAAVFGFPNPLLGIGGFAVVTTIGVIMLSGFRPPRWFQWGLQAGVTFGVVFVHWLVMASLYDIRALCPYCLFVWIAMIPLFVCTTIETLHGYAGTRRSATALTRVDAAIVAVWYVLIAGAVLHAFWNYWVSLVN</sequence>
<keyword evidence="11" id="KW-1185">Reference proteome</keyword>
<evidence type="ECO:0000256" key="1">
    <source>
        <dbReference type="ARBA" id="ARBA00004141"/>
    </source>
</evidence>
<dbReference type="SMART" id="SM00756">
    <property type="entry name" value="VKc"/>
    <property type="match status" value="1"/>
</dbReference>
<dbReference type="InterPro" id="IPR041714">
    <property type="entry name" value="VKOR_Actinobacteria"/>
</dbReference>
<evidence type="ECO:0000256" key="9">
    <source>
        <dbReference type="ARBA" id="ARBA00023284"/>
    </source>
</evidence>
<keyword evidence="8" id="KW-1015">Disulfide bond</keyword>
<evidence type="ECO:0000256" key="8">
    <source>
        <dbReference type="ARBA" id="ARBA00023157"/>
    </source>
</evidence>
<dbReference type="EMBL" id="FMZE01000001">
    <property type="protein sequence ID" value="SDC25923.1"/>
    <property type="molecule type" value="Genomic_DNA"/>
</dbReference>
<protein>
    <submittedName>
        <fullName evidence="10">Uncharacterized membrane protein</fullName>
    </submittedName>
</protein>
<dbReference type="RefSeq" id="WP_091797673.1">
    <property type="nucleotide sequence ID" value="NZ_CP016353.1"/>
</dbReference>
<evidence type="ECO:0000313" key="11">
    <source>
        <dbReference type="Proteomes" id="UP000199494"/>
    </source>
</evidence>
<dbReference type="GO" id="GO:0016491">
    <property type="term" value="F:oxidoreductase activity"/>
    <property type="evidence" value="ECO:0007669"/>
    <property type="project" value="UniProtKB-KW"/>
</dbReference>
<evidence type="ECO:0000256" key="7">
    <source>
        <dbReference type="ARBA" id="ARBA00023136"/>
    </source>
</evidence>
<keyword evidence="7" id="KW-0472">Membrane</keyword>
<proteinExistence type="inferred from homology"/>
<dbReference type="InterPro" id="IPR038354">
    <property type="entry name" value="VKOR_sf"/>
</dbReference>
<dbReference type="InterPro" id="IPR012932">
    <property type="entry name" value="VKOR"/>
</dbReference>
<reference evidence="10 11" key="1">
    <citation type="submission" date="2016-10" db="EMBL/GenBank/DDBJ databases">
        <authorList>
            <person name="de Groot N.N."/>
        </authorList>
    </citation>
    <scope>NUCLEOTIDE SEQUENCE [LARGE SCALE GENOMIC DNA]</scope>
    <source>
        <strain evidence="10 11">CGMCC 4.5506</strain>
    </source>
</reference>
<dbReference type="Gene3D" id="1.20.1440.130">
    <property type="entry name" value="VKOR domain"/>
    <property type="match status" value="1"/>
</dbReference>
<organism evidence="10 11">
    <name type="scientific">Prauserella marina</name>
    <dbReference type="NCBI Taxonomy" id="530584"/>
    <lineage>
        <taxon>Bacteria</taxon>
        <taxon>Bacillati</taxon>
        <taxon>Actinomycetota</taxon>
        <taxon>Actinomycetes</taxon>
        <taxon>Pseudonocardiales</taxon>
        <taxon>Pseudonocardiaceae</taxon>
        <taxon>Prauserella</taxon>
    </lineage>
</organism>
<name>A0A1G6K4S4_9PSEU</name>
<dbReference type="Pfam" id="PF07884">
    <property type="entry name" value="VKOR"/>
    <property type="match status" value="1"/>
</dbReference>
<dbReference type="OrthoDB" id="9783799at2"/>